<reference evidence="1 2" key="1">
    <citation type="journal article" date="2022" name="Nat. Ecol. Evol.">
        <title>A masculinizing supergene underlies an exaggerated male reproductive morph in a spider.</title>
        <authorList>
            <person name="Hendrickx F."/>
            <person name="De Corte Z."/>
            <person name="Sonet G."/>
            <person name="Van Belleghem S.M."/>
            <person name="Kostlbacher S."/>
            <person name="Vangestel C."/>
        </authorList>
    </citation>
    <scope>NUCLEOTIDE SEQUENCE [LARGE SCALE GENOMIC DNA]</scope>
    <source>
        <strain evidence="1">W744_W776</strain>
    </source>
</reference>
<keyword evidence="2" id="KW-1185">Reference proteome</keyword>
<dbReference type="EMBL" id="JAFNEN010000038">
    <property type="protein sequence ID" value="KAG8198617.1"/>
    <property type="molecule type" value="Genomic_DNA"/>
</dbReference>
<comment type="caution">
    <text evidence="1">The sequence shown here is derived from an EMBL/GenBank/DDBJ whole genome shotgun (WGS) entry which is preliminary data.</text>
</comment>
<dbReference type="AlphaFoldDB" id="A0AAV6VS09"/>
<evidence type="ECO:0000313" key="1">
    <source>
        <dbReference type="EMBL" id="KAG8198617.1"/>
    </source>
</evidence>
<sequence>MTTHLGPTKILQSYTSNPNWCQRTTDYVVESAGRRAVDLAEVERGKCQGLRSGSHAEKGPNRLRDAIPIRKDGRPRVRPKFPQRIAVTRS</sequence>
<evidence type="ECO:0000313" key="2">
    <source>
        <dbReference type="Proteomes" id="UP000827092"/>
    </source>
</evidence>
<proteinExistence type="predicted"/>
<protein>
    <submittedName>
        <fullName evidence="1">Uncharacterized protein</fullName>
    </submittedName>
</protein>
<organism evidence="1 2">
    <name type="scientific">Oedothorax gibbosus</name>
    <dbReference type="NCBI Taxonomy" id="931172"/>
    <lineage>
        <taxon>Eukaryota</taxon>
        <taxon>Metazoa</taxon>
        <taxon>Ecdysozoa</taxon>
        <taxon>Arthropoda</taxon>
        <taxon>Chelicerata</taxon>
        <taxon>Arachnida</taxon>
        <taxon>Araneae</taxon>
        <taxon>Araneomorphae</taxon>
        <taxon>Entelegynae</taxon>
        <taxon>Araneoidea</taxon>
        <taxon>Linyphiidae</taxon>
        <taxon>Erigoninae</taxon>
        <taxon>Oedothorax</taxon>
    </lineage>
</organism>
<gene>
    <name evidence="1" type="ORF">JTE90_026514</name>
</gene>
<accession>A0AAV6VS09</accession>
<dbReference type="Proteomes" id="UP000827092">
    <property type="component" value="Unassembled WGS sequence"/>
</dbReference>
<name>A0AAV6VS09_9ARAC</name>